<name>A0A212L1S4_9BACT</name>
<reference evidence="1" key="1">
    <citation type="submission" date="2016-08" db="EMBL/GenBank/DDBJ databases">
        <authorList>
            <person name="Seilhamer J.J."/>
        </authorList>
    </citation>
    <scope>NUCLEOTIDE SEQUENCE</scope>
    <source>
        <strain evidence="1">86-1</strain>
    </source>
</reference>
<proteinExistence type="predicted"/>
<dbReference type="EMBL" id="FMJC01000002">
    <property type="protein sequence ID" value="SCM71492.1"/>
    <property type="molecule type" value="Genomic_DNA"/>
</dbReference>
<organism evidence="1">
    <name type="scientific">uncultured Desulfovibrio sp</name>
    <dbReference type="NCBI Taxonomy" id="167968"/>
    <lineage>
        <taxon>Bacteria</taxon>
        <taxon>Pseudomonadati</taxon>
        <taxon>Thermodesulfobacteriota</taxon>
        <taxon>Desulfovibrionia</taxon>
        <taxon>Desulfovibrionales</taxon>
        <taxon>Desulfovibrionaceae</taxon>
        <taxon>Desulfovibrio</taxon>
        <taxon>environmental samples</taxon>
    </lineage>
</organism>
<evidence type="ECO:0008006" key="2">
    <source>
        <dbReference type="Google" id="ProtNLM"/>
    </source>
</evidence>
<dbReference type="InterPro" id="IPR025048">
    <property type="entry name" value="DUF3987"/>
</dbReference>
<gene>
    <name evidence="1" type="ORF">KL86DES1_20008</name>
</gene>
<accession>A0A212L1S4</accession>
<protein>
    <recommendedName>
        <fullName evidence="2">DUF3987 domain-containing protein</fullName>
    </recommendedName>
</protein>
<dbReference type="Pfam" id="PF13148">
    <property type="entry name" value="DUF3987"/>
    <property type="match status" value="1"/>
</dbReference>
<evidence type="ECO:0000313" key="1">
    <source>
        <dbReference type="EMBL" id="SCM71492.1"/>
    </source>
</evidence>
<dbReference type="AlphaFoldDB" id="A0A212L1S4"/>
<sequence length="542" mass="61235">MSTGRKALPWLQEITMANHAYEELERFQSNKDNFELQNYLKDCQYEFSAKCHPFSLSSLPGRLSHNLSIPNEIYSCVTYISHSDLHVPPDAAVTALLTCASIALRGAVSVFVREGWVEPSPIMSVMIGDSGVRKSGFFSILYKPFECFEKSKAPSERELMMANEIRRISNKHLSCFEGKITRNTVKELVGENPMYIVDKMLESSKELALQSAELREKTAEMCRPAPKVVIDSGTPVALLECVRDNGGCIGVVSPEPSVFRDLVLSPNANLDIILRGYTQEPYTRLGRDQIHLKQPALPMLLASQYSVAAEVYGNKHLNDIGLTPRISPFFLHEHHERVPSMFKSIKLYDAVMIRLLSMYYTQNSSPQRYVINVEADASKLIQDFEEEIKFDIIPDMHGSVTASLKKMHGLAVRFACAFHALLHDIPHEASINAYEMSIGISVARNLINHFQFAHDPRGLPAYPIAKQILDNILSRREDKRHKIGQVWDVENIRSRLGLSAVAATNALKLLEACNWILFHDDGSKNPKFVLHLDSFERYSQER</sequence>
<dbReference type="RefSeq" id="WP_179979765.1">
    <property type="nucleotide sequence ID" value="NZ_LT608333.1"/>
</dbReference>